<evidence type="ECO:0000313" key="1">
    <source>
        <dbReference type="EMBL" id="APU00715.1"/>
    </source>
</evidence>
<proteinExistence type="predicted"/>
<organism evidence="1 2">
    <name type="scientific">Aeromonas phage 44RR2.8t.2</name>
    <dbReference type="NCBI Taxonomy" id="1932900"/>
    <lineage>
        <taxon>Viruses</taxon>
        <taxon>Duplodnaviria</taxon>
        <taxon>Heunggongvirae</taxon>
        <taxon>Uroviricota</taxon>
        <taxon>Caudoviricetes</taxon>
        <taxon>Pantevenvirales</taxon>
        <taxon>Straboviridae</taxon>
        <taxon>Biquartavirus</taxon>
        <taxon>Biquartavirus 44RR2</taxon>
    </lineage>
</organism>
<dbReference type="Proteomes" id="UP000222894">
    <property type="component" value="Genome"/>
</dbReference>
<sequence>MMFAIQHKESGKCIRSIEYSSSGYIGISFVDCDDMQDGTKVHVFDTIADAKDCMNGKIQVSHDFFEFEVSHYHPDDYQVVCLTATVI</sequence>
<dbReference type="EMBL" id="KY290948">
    <property type="protein sequence ID" value="APU00715.1"/>
    <property type="molecule type" value="Genomic_DNA"/>
</dbReference>
<evidence type="ECO:0000313" key="2">
    <source>
        <dbReference type="Proteomes" id="UP000222894"/>
    </source>
</evidence>
<protein>
    <submittedName>
        <fullName evidence="1">Uncharacterized protein</fullName>
    </submittedName>
</protein>
<reference evidence="1 2" key="1">
    <citation type="journal article" date="2017" name="Sci. Rep.">
        <title>Characterization and diversity of phages infecting Aeromonas salmonicida subsp. salmonicida.</title>
        <authorList>
            <person name="Vincent A.T."/>
            <person name="Paquet V.E."/>
            <person name="Bernatchez A."/>
            <person name="Tremblay D.M."/>
            <person name="Moineau S."/>
            <person name="Charette S.J."/>
        </authorList>
    </citation>
    <scope>NUCLEOTIDE SEQUENCE [LARGE SCALE GENOMIC DNA]</scope>
</reference>
<name>A0A219Y9R0_9CAUD</name>
<accession>A0A219Y9R0</accession>